<evidence type="ECO:0000313" key="5">
    <source>
        <dbReference type="EMBL" id="MDD7971940.1"/>
    </source>
</evidence>
<dbReference type="InterPro" id="IPR027417">
    <property type="entry name" value="P-loop_NTPase"/>
</dbReference>
<dbReference type="EMBL" id="JAQZSM010000011">
    <property type="protein sequence ID" value="MDD7971940.1"/>
    <property type="molecule type" value="Genomic_DNA"/>
</dbReference>
<feature type="domain" description="IcmF-related" evidence="3">
    <location>
        <begin position="489"/>
        <end position="805"/>
    </location>
</feature>
<organism evidence="5 6">
    <name type="scientific">Roseinatronobacter alkalisoli</name>
    <dbReference type="NCBI Taxonomy" id="3028235"/>
    <lineage>
        <taxon>Bacteria</taxon>
        <taxon>Pseudomonadati</taxon>
        <taxon>Pseudomonadota</taxon>
        <taxon>Alphaproteobacteria</taxon>
        <taxon>Rhodobacterales</taxon>
        <taxon>Paracoccaceae</taxon>
        <taxon>Roseinatronobacter</taxon>
    </lineage>
</organism>
<dbReference type="SUPFAM" id="SSF52540">
    <property type="entry name" value="P-loop containing nucleoside triphosphate hydrolases"/>
    <property type="match status" value="1"/>
</dbReference>
<dbReference type="InterPro" id="IPR010623">
    <property type="entry name" value="IcmF_C"/>
</dbReference>
<evidence type="ECO:0000313" key="6">
    <source>
        <dbReference type="Proteomes" id="UP001431784"/>
    </source>
</evidence>
<evidence type="ECO:0000259" key="3">
    <source>
        <dbReference type="Pfam" id="PF06761"/>
    </source>
</evidence>
<keyword evidence="1" id="KW-1133">Transmembrane helix</keyword>
<evidence type="ECO:0000259" key="2">
    <source>
        <dbReference type="Pfam" id="PF06744"/>
    </source>
</evidence>
<dbReference type="NCBIfam" id="TIGR03348">
    <property type="entry name" value="VI_IcmF"/>
    <property type="match status" value="1"/>
</dbReference>
<feature type="transmembrane region" description="Helical" evidence="1">
    <location>
        <begin position="39"/>
        <end position="59"/>
    </location>
</feature>
<gene>
    <name evidence="5" type="primary">tssM</name>
    <name evidence="5" type="ORF">PUT78_12595</name>
</gene>
<comment type="caution">
    <text evidence="5">The sequence shown here is derived from an EMBL/GenBank/DDBJ whole genome shotgun (WGS) entry which is preliminary data.</text>
</comment>
<dbReference type="Pfam" id="PF06761">
    <property type="entry name" value="IcmF-related"/>
    <property type="match status" value="1"/>
</dbReference>
<proteinExistence type="predicted"/>
<dbReference type="Pfam" id="PF14331">
    <property type="entry name" value="IcmF-related_N"/>
    <property type="match status" value="1"/>
</dbReference>
<dbReference type="CDD" id="cd00882">
    <property type="entry name" value="Ras_like_GTPase"/>
    <property type="match status" value="1"/>
</dbReference>
<keyword evidence="1" id="KW-0472">Membrane</keyword>
<protein>
    <submittedName>
        <fullName evidence="5">Type VI secretion system membrane subunit TssM</fullName>
    </submittedName>
</protein>
<dbReference type="InterPro" id="IPR017731">
    <property type="entry name" value="TssM1-like"/>
</dbReference>
<name>A0ABT5TA07_9RHOB</name>
<feature type="domain" description="Type VI secretion system component TssM1 N-terminal" evidence="4">
    <location>
        <begin position="179"/>
        <end position="433"/>
    </location>
</feature>
<dbReference type="Proteomes" id="UP001431784">
    <property type="component" value="Unassembled WGS sequence"/>
</dbReference>
<dbReference type="RefSeq" id="WP_274352620.1">
    <property type="nucleotide sequence ID" value="NZ_JAQZSM010000011.1"/>
</dbReference>
<evidence type="ECO:0000256" key="1">
    <source>
        <dbReference type="SAM" id="Phobius"/>
    </source>
</evidence>
<dbReference type="InterPro" id="IPR053156">
    <property type="entry name" value="T6SS_TssM-like"/>
</dbReference>
<evidence type="ECO:0000259" key="4">
    <source>
        <dbReference type="Pfam" id="PF14331"/>
    </source>
</evidence>
<dbReference type="PANTHER" id="PTHR36153:SF1">
    <property type="entry name" value="TYPE VI SECRETION SYSTEM COMPONENT TSSM1"/>
    <property type="match status" value="1"/>
</dbReference>
<reference evidence="5" key="1">
    <citation type="submission" date="2023-02" db="EMBL/GenBank/DDBJ databases">
        <title>Description of Roseinatronobacter alkalisoli sp. nov., an alkaliphilic bacerium isolated from soda soil.</title>
        <authorList>
            <person name="Wei W."/>
        </authorList>
    </citation>
    <scope>NUCLEOTIDE SEQUENCE</scope>
    <source>
        <strain evidence="5">HJB301</strain>
    </source>
</reference>
<feature type="transmembrane region" description="Helical" evidence="1">
    <location>
        <begin position="425"/>
        <end position="445"/>
    </location>
</feature>
<accession>A0ABT5TA07</accession>
<dbReference type="PANTHER" id="PTHR36153">
    <property type="entry name" value="INNER MEMBRANE PROTEIN-RELATED"/>
    <property type="match status" value="1"/>
</dbReference>
<dbReference type="InterPro" id="IPR009612">
    <property type="entry name" value="IcmF-rel"/>
</dbReference>
<dbReference type="Pfam" id="PF06744">
    <property type="entry name" value="IcmF_C"/>
    <property type="match status" value="1"/>
</dbReference>
<feature type="domain" description="Type VI secretion system IcmF C-terminal" evidence="2">
    <location>
        <begin position="1090"/>
        <end position="1191"/>
    </location>
</feature>
<sequence>MKRILRILLIVLALAAFAAAVWFAGPLLGFAERYPLSTVWARLLTIGLVWGAVGLYYGIRFWRARRAEKALEEAIIPAGPVGDGEVLGEKMQEALAVLRRSAGSSSYLYELPWYVIIGPPGAGKTTALLNSGVHFPLADKTGGAMPGAGGTRYCDWWFAEEAVLIDTAGRYTTQDSDEEADRESWVAFLDLLKRQRPRQPVNGVIVALSLEDLLTGTPETLEAHARAIRDRLMELYEVFRIEVPVYFLFTKADLIAGFDEFFGSFSASRRQKVWGTTFRPAKRNDPVLPLVSAEFDALVARLSAEVTDRMQEEPNGVLRIAIFGFPAQVAMLKDKLEQVLEGVFGTTRYKVNATLRGFYFTSGTQEGTPIDQILGAMERSFGGAVGAGASGKGKSYFLHDLLRKVIFQEAGWVSQDRRAVRREGVLRYGTMALILGGAIWLAAIWGNSFYQNYRLIGMAQAEISRYEALARPELDRNEIDSTDLSEIAPLLQALRELPLGYVDPEADTVGILERFGLSQRAALAASARAAYRDGLERMLRPRLILQLEERIAQDISQNNLLSLYEALKLYKLLGHAAPRPDDGFVVAWITSDWAEDPALRGSGPFRALRDELEAHLWAMLDLSATQSRARVELNGALVARAEQILSLMNLEDQAWLLVMGAGGPQDLEPFNLGLRAGPDADLVFETLDGQRLDELIVPAIYTHPGFHQYFLPRLAEVATKLESEQWVLGARAEAADVSGELRRLGAPIMNRYALEFTRAWNAVLDNVQLRPLSADSPQFLALNAASDLRQSPILKLTEELSRTTQLTRGFDEEGGFGAGLGQLAEGVGGERAQAAAGVVGSELLRRAQERATGLGQIGFDVLRSQRSESRAGAGATAGTRPEEALPGANVEAQFGRWHDLVEDTGDTRPIEVLLRDLQEIYRLLLTSTAGAGQVPPSLGQDLATQSALLTRHASRMPPQLSRMILQASEEFAGGAADTTLAALNDRLNREVTQVCESLVPDSYPFSGQSNRDLPPSEFARLFASGGVFDRFFNEALAPHADLSGDDWVWRSDSRLGAQMSPATLMQFQRADAIREAFFPGGSAIPGFDVTIRQTALHPEADIALLEVNGQQIVTQQQGSLPQTLFWPAAGGGSAAVQLGPELIGRESVLRVQNGPWALMRLINQGRPRAAGSSVNIRLDVGGRYVAYTVTSATTRNPFFLRELWDFRCPRGL</sequence>
<keyword evidence="1" id="KW-0812">Transmembrane</keyword>
<dbReference type="InterPro" id="IPR025743">
    <property type="entry name" value="TssM1_N"/>
</dbReference>
<keyword evidence="6" id="KW-1185">Reference proteome</keyword>